<name>A0A152A8R2_TIELA</name>
<feature type="transmembrane region" description="Helical" evidence="1">
    <location>
        <begin position="277"/>
        <end position="297"/>
    </location>
</feature>
<comment type="caution">
    <text evidence="2">The sequence shown here is derived from an EMBL/GenBank/DDBJ whole genome shotgun (WGS) entry which is preliminary data.</text>
</comment>
<evidence type="ECO:0000313" key="2">
    <source>
        <dbReference type="EMBL" id="KYR02633.1"/>
    </source>
</evidence>
<evidence type="ECO:0000256" key="1">
    <source>
        <dbReference type="SAM" id="Phobius"/>
    </source>
</evidence>
<keyword evidence="1" id="KW-0472">Membrane</keyword>
<organism evidence="2 3">
    <name type="scientific">Tieghemostelium lacteum</name>
    <name type="common">Slime mold</name>
    <name type="synonym">Dictyostelium lacteum</name>
    <dbReference type="NCBI Taxonomy" id="361077"/>
    <lineage>
        <taxon>Eukaryota</taxon>
        <taxon>Amoebozoa</taxon>
        <taxon>Evosea</taxon>
        <taxon>Eumycetozoa</taxon>
        <taxon>Dictyostelia</taxon>
        <taxon>Dictyosteliales</taxon>
        <taxon>Raperosteliaceae</taxon>
        <taxon>Tieghemostelium</taxon>
    </lineage>
</organism>
<evidence type="ECO:0000313" key="3">
    <source>
        <dbReference type="Proteomes" id="UP000076078"/>
    </source>
</evidence>
<dbReference type="Proteomes" id="UP000076078">
    <property type="component" value="Unassembled WGS sequence"/>
</dbReference>
<gene>
    <name evidence="2" type="ORF">DLAC_00082</name>
</gene>
<proteinExistence type="predicted"/>
<reference evidence="2 3" key="1">
    <citation type="submission" date="2015-12" db="EMBL/GenBank/DDBJ databases">
        <title>Dictyostelia acquired genes for synthesis and detection of signals that induce cell-type specialization by lateral gene transfer from prokaryotes.</title>
        <authorList>
            <person name="Gloeckner G."/>
            <person name="Schaap P."/>
        </authorList>
    </citation>
    <scope>NUCLEOTIDE SEQUENCE [LARGE SCALE GENOMIC DNA]</scope>
    <source>
        <strain evidence="2 3">TK</strain>
    </source>
</reference>
<keyword evidence="1" id="KW-0812">Transmembrane</keyword>
<keyword evidence="3" id="KW-1185">Reference proteome</keyword>
<protein>
    <recommendedName>
        <fullName evidence="4">Transmembrane protein</fullName>
    </recommendedName>
</protein>
<accession>A0A152A8R2</accession>
<dbReference type="InParanoid" id="A0A152A8R2"/>
<feature type="transmembrane region" description="Helical" evidence="1">
    <location>
        <begin position="149"/>
        <end position="170"/>
    </location>
</feature>
<evidence type="ECO:0008006" key="4">
    <source>
        <dbReference type="Google" id="ProtNLM"/>
    </source>
</evidence>
<sequence length="302" mass="35207">MNFSFDNFLNDVRYGECKSYDEMDWEPVPITPSIELSPPRFQFRDINSFDKVSLDQIKQSMSKLNQQLKINNDIPVIEIDRFPSIESLSMNDFSESRIRNNNSNNNKILNNNINQNRGLILLPQNNNYNNSSTINNNPIYKRYQQISNILTLLLCLFIMTILIKSSYITYHEINNRIIQLNNLNSHISYQCLIEYHQQNCVNTFSDSSSCQQQQQPQNTNQYKTLNSFKRSLLEYCQTLKDCTDKPSLNQPIKILHITLDTVSNGVTYHISQKSVEFLTFSISLVFLSLVLTSKLFILKKIE</sequence>
<keyword evidence="1" id="KW-1133">Transmembrane helix</keyword>
<dbReference type="AlphaFoldDB" id="A0A152A8R2"/>
<dbReference type="EMBL" id="LODT01000001">
    <property type="protein sequence ID" value="KYR02633.1"/>
    <property type="molecule type" value="Genomic_DNA"/>
</dbReference>